<reference evidence="1 2" key="1">
    <citation type="submission" date="2019-01" db="EMBL/GenBank/DDBJ databases">
        <authorList>
            <person name="Sayadi A."/>
        </authorList>
    </citation>
    <scope>NUCLEOTIDE SEQUENCE [LARGE SCALE GENOMIC DNA]</scope>
</reference>
<keyword evidence="2" id="KW-1185">Reference proteome</keyword>
<evidence type="ECO:0008006" key="3">
    <source>
        <dbReference type="Google" id="ProtNLM"/>
    </source>
</evidence>
<gene>
    <name evidence="1" type="ORF">CALMAC_LOCUS7604</name>
</gene>
<sequence length="96" mass="11303">MRLFLCIYRKRYPLRQVPNVRTLIDVHRRLGEDGCFRKPKLNSGVSRTSRTLRNEETVLRIVENNPRTSTSGKQVQRCETVTVDQLDKFSMNNFFA</sequence>
<proteinExistence type="predicted"/>
<evidence type="ECO:0000313" key="1">
    <source>
        <dbReference type="EMBL" id="VEN45001.1"/>
    </source>
</evidence>
<dbReference type="Proteomes" id="UP000410492">
    <property type="component" value="Unassembled WGS sequence"/>
</dbReference>
<organism evidence="1 2">
    <name type="scientific">Callosobruchus maculatus</name>
    <name type="common">Southern cowpea weevil</name>
    <name type="synonym">Pulse bruchid</name>
    <dbReference type="NCBI Taxonomy" id="64391"/>
    <lineage>
        <taxon>Eukaryota</taxon>
        <taxon>Metazoa</taxon>
        <taxon>Ecdysozoa</taxon>
        <taxon>Arthropoda</taxon>
        <taxon>Hexapoda</taxon>
        <taxon>Insecta</taxon>
        <taxon>Pterygota</taxon>
        <taxon>Neoptera</taxon>
        <taxon>Endopterygota</taxon>
        <taxon>Coleoptera</taxon>
        <taxon>Polyphaga</taxon>
        <taxon>Cucujiformia</taxon>
        <taxon>Chrysomeloidea</taxon>
        <taxon>Chrysomelidae</taxon>
        <taxon>Bruchinae</taxon>
        <taxon>Bruchini</taxon>
        <taxon>Callosobruchus</taxon>
    </lineage>
</organism>
<dbReference type="EMBL" id="CAACVG010007355">
    <property type="protein sequence ID" value="VEN45001.1"/>
    <property type="molecule type" value="Genomic_DNA"/>
</dbReference>
<evidence type="ECO:0000313" key="2">
    <source>
        <dbReference type="Proteomes" id="UP000410492"/>
    </source>
</evidence>
<name>A0A653CAN2_CALMS</name>
<protein>
    <recommendedName>
        <fullName evidence="3">DUF4817 domain-containing protein</fullName>
    </recommendedName>
</protein>
<dbReference type="AlphaFoldDB" id="A0A653CAN2"/>
<dbReference type="OrthoDB" id="6753189at2759"/>
<accession>A0A653CAN2</accession>
<feature type="non-terminal residue" evidence="1">
    <location>
        <position position="96"/>
    </location>
</feature>